<name>A0A5M4B7C5_9FLAO</name>
<gene>
    <name evidence="1" type="ORF">RCZ01_08010</name>
</gene>
<protein>
    <submittedName>
        <fullName evidence="1">Uncharacterized protein</fullName>
    </submittedName>
</protein>
<accession>A0A5M4B7C5</accession>
<evidence type="ECO:0000313" key="1">
    <source>
        <dbReference type="EMBL" id="GET45499.1"/>
    </source>
</evidence>
<comment type="caution">
    <text evidence="1">The sequence shown here is derived from an EMBL/GenBank/DDBJ whole genome shotgun (WGS) entry which is preliminary data.</text>
</comment>
<organism evidence="1 2">
    <name type="scientific">Capnocytophaga felis</name>
    <dbReference type="NCBI Taxonomy" id="2267611"/>
    <lineage>
        <taxon>Bacteria</taxon>
        <taxon>Pseudomonadati</taxon>
        <taxon>Bacteroidota</taxon>
        <taxon>Flavobacteriia</taxon>
        <taxon>Flavobacteriales</taxon>
        <taxon>Flavobacteriaceae</taxon>
        <taxon>Capnocytophaga</taxon>
    </lineage>
</organism>
<reference evidence="2" key="1">
    <citation type="journal article" date="2020" name="Int. J. Syst. Evol. Microbiol.">
        <title>Capnocytophaga felis sp. nov. isolated from the feline oral cavity.</title>
        <authorList>
            <person name="Suzuki M."/>
            <person name="Umeda K."/>
            <person name="Kimura M."/>
            <person name="Imaoka K."/>
            <person name="Morikawa S."/>
            <person name="Maeda K."/>
        </authorList>
    </citation>
    <scope>NUCLEOTIDE SEQUENCE [LARGE SCALE GENOMIC DNA]</scope>
    <source>
        <strain evidence="2">KC07070</strain>
    </source>
</reference>
<dbReference type="AlphaFoldDB" id="A0A5M4B7C5"/>
<evidence type="ECO:0000313" key="2">
    <source>
        <dbReference type="Proteomes" id="UP000398217"/>
    </source>
</evidence>
<keyword evidence="2" id="KW-1185">Reference proteome</keyword>
<dbReference type="RefSeq" id="WP_155284160.1">
    <property type="nucleotide sequence ID" value="NZ_BLBC01000005.1"/>
</dbReference>
<proteinExistence type="predicted"/>
<sequence>MKKPPYSYTKSMFKERRPVRTAVLTAMLRCVHIYKVRDACYQLFKNPKSDEYAELMTHLINLIYQDDISQEELFPSADIAVNRIIDFTNALTQLKESMLEGLCIEKEYVDYFTEKAKVCDELYKSIGQIGGEACSIYELIWQYELGKFTKQECEEKIQSFVNHNPRGEITGAKLRRMYVQLEALFWETFEQFYDTDVNAPFIEDEASE</sequence>
<dbReference type="Proteomes" id="UP000398217">
    <property type="component" value="Unassembled WGS sequence"/>
</dbReference>
<dbReference type="OrthoDB" id="9892655at2"/>
<dbReference type="EMBL" id="BLBC01000005">
    <property type="protein sequence ID" value="GET45499.1"/>
    <property type="molecule type" value="Genomic_DNA"/>
</dbReference>